<comment type="subcellular location">
    <subcellularLocation>
        <location evidence="1">Mitochondrion</location>
    </subcellularLocation>
</comment>
<dbReference type="PROSITE" id="PS51886">
    <property type="entry name" value="TLDC"/>
    <property type="match status" value="1"/>
</dbReference>
<evidence type="ECO:0000256" key="1">
    <source>
        <dbReference type="ARBA" id="ARBA00004173"/>
    </source>
</evidence>
<gene>
    <name evidence="7" type="ORF">Naga_100001g14</name>
</gene>
<evidence type="ECO:0000313" key="7">
    <source>
        <dbReference type="EMBL" id="EWM26715.1"/>
    </source>
</evidence>
<dbReference type="SMART" id="SM00584">
    <property type="entry name" value="TLDc"/>
    <property type="match status" value="1"/>
</dbReference>
<feature type="domain" description="TLDc" evidence="6">
    <location>
        <begin position="73"/>
        <end position="278"/>
    </location>
</feature>
<dbReference type="Proteomes" id="UP000019335">
    <property type="component" value="Chromosome 8"/>
</dbReference>
<dbReference type="EMBL" id="AZIL01000609">
    <property type="protein sequence ID" value="EWM26715.1"/>
    <property type="molecule type" value="Genomic_DNA"/>
</dbReference>
<evidence type="ECO:0000256" key="2">
    <source>
        <dbReference type="ARBA" id="ARBA00009540"/>
    </source>
</evidence>
<comment type="similarity">
    <text evidence="2">Belongs to the OXR1 family.</text>
</comment>
<comment type="caution">
    <text evidence="7">The sequence shown here is derived from an EMBL/GenBank/DDBJ whole genome shotgun (WGS) entry which is preliminary data.</text>
</comment>
<organism evidence="7 8">
    <name type="scientific">Nannochloropsis gaditana</name>
    <dbReference type="NCBI Taxonomy" id="72520"/>
    <lineage>
        <taxon>Eukaryota</taxon>
        <taxon>Sar</taxon>
        <taxon>Stramenopiles</taxon>
        <taxon>Ochrophyta</taxon>
        <taxon>Eustigmatophyceae</taxon>
        <taxon>Eustigmatales</taxon>
        <taxon>Monodopsidaceae</taxon>
        <taxon>Nannochloropsis</taxon>
    </lineage>
</organism>
<dbReference type="AlphaFoldDB" id="W7TI81"/>
<dbReference type="Pfam" id="PF07534">
    <property type="entry name" value="TLD"/>
    <property type="match status" value="2"/>
</dbReference>
<dbReference type="InterPro" id="IPR006571">
    <property type="entry name" value="TLDc_dom"/>
</dbReference>
<dbReference type="OrthoDB" id="26679at2759"/>
<evidence type="ECO:0000256" key="3">
    <source>
        <dbReference type="ARBA" id="ARBA00023128"/>
    </source>
</evidence>
<name>W7TI81_9STRA</name>
<sequence>MDRRRNGGGEMNFRPEQYQTDEHADGQMRIPPLPSCANASPARHLSISSVSPRTTTTLSISSPALFAPGHQSEILNKKDVEELDSLLPTMYQGYSWNLRFSLDKDGSSFQTFYRQVKSVSPTILVIRSKENEVFGGFTTTPWAVHTTAAGPLYYGTGESFLYKVRPSHRSHGSSLSISKEGIFNAEEEEEDLKRPGEEEKSSTRRKMIQFFPWTRENTYYMLSTENSLGMGGGGGEFGLFIGDNFLFGSSGESETFYNAPLARHKTFEILSFECWALEHPMICPSTLHPSSSSAFTHSSSTSSSLSPTVARHRNSRSLGSDQEIFSLVSPHKSVYEIFESDCGGRERYQHGKEC</sequence>
<dbReference type="PANTHER" id="PTHR23354:SF62">
    <property type="entry name" value="MUSTARD, ISOFORM V"/>
    <property type="match status" value="1"/>
</dbReference>
<evidence type="ECO:0000259" key="6">
    <source>
        <dbReference type="PROSITE" id="PS51886"/>
    </source>
</evidence>
<evidence type="ECO:0000256" key="4">
    <source>
        <dbReference type="ARBA" id="ARBA00040604"/>
    </source>
</evidence>
<keyword evidence="8" id="KW-1185">Reference proteome</keyword>
<keyword evidence="3" id="KW-0496">Mitochondrion</keyword>
<evidence type="ECO:0000313" key="8">
    <source>
        <dbReference type="Proteomes" id="UP000019335"/>
    </source>
</evidence>
<dbReference type="GO" id="GO:0005739">
    <property type="term" value="C:mitochondrion"/>
    <property type="evidence" value="ECO:0007669"/>
    <property type="project" value="UniProtKB-SubCell"/>
</dbReference>
<protein>
    <recommendedName>
        <fullName evidence="4">Oxidation resistance protein 1</fullName>
    </recommendedName>
</protein>
<evidence type="ECO:0000256" key="5">
    <source>
        <dbReference type="SAM" id="MobiDB-lite"/>
    </source>
</evidence>
<reference evidence="7 8" key="1">
    <citation type="journal article" date="2014" name="Mol. Plant">
        <title>Chromosome Scale Genome Assembly and Transcriptome Profiling of Nannochloropsis gaditana in Nitrogen Depletion.</title>
        <authorList>
            <person name="Corteggiani Carpinelli E."/>
            <person name="Telatin A."/>
            <person name="Vitulo N."/>
            <person name="Forcato C."/>
            <person name="D'Angelo M."/>
            <person name="Schiavon R."/>
            <person name="Vezzi A."/>
            <person name="Giacometti G.M."/>
            <person name="Morosinotto T."/>
            <person name="Valle G."/>
        </authorList>
    </citation>
    <scope>NUCLEOTIDE SEQUENCE [LARGE SCALE GENOMIC DNA]</scope>
    <source>
        <strain evidence="7 8">B-31</strain>
    </source>
</reference>
<dbReference type="PANTHER" id="PTHR23354">
    <property type="entry name" value="NUCLEOLAR PROTEIN 7/ESTROGEN RECEPTOR COACTIVATOR-RELATED"/>
    <property type="match status" value="1"/>
</dbReference>
<keyword evidence="7" id="KW-0675">Receptor</keyword>
<proteinExistence type="inferred from homology"/>
<feature type="region of interest" description="Disordered" evidence="5">
    <location>
        <begin position="1"/>
        <end position="23"/>
    </location>
</feature>
<accession>W7TI81</accession>